<comment type="function">
    <text evidence="1 5">Hydrolyzes acetyl esters in homogalacturonan regions of pectin. In type I primary cell wall, galacturonic acid residues of pectin can be acetylated at the O-2 and O-3 positions. Decreasing the degree of acetylation of pectin gels in vitro alters their physical properties.</text>
</comment>
<dbReference type="Pfam" id="PF03283">
    <property type="entry name" value="PAE"/>
    <property type="match status" value="1"/>
</dbReference>
<reference evidence="7" key="1">
    <citation type="submission" date="2018-08" db="EMBL/GenBank/DDBJ databases">
        <authorList>
            <person name="Rossello M."/>
        </authorList>
    </citation>
    <scope>NUCLEOTIDE SEQUENCE [LARGE SCALE GENOMIC DNA]</scope>
    <source>
        <strain evidence="7">cv. Chinese Spring</strain>
    </source>
</reference>
<keyword evidence="5" id="KW-0964">Secreted</keyword>
<dbReference type="Gramene" id="TraesCS5B02G499700.2">
    <property type="protein sequence ID" value="TraesCS5B02G499700.2"/>
    <property type="gene ID" value="TraesCS5B02G499700"/>
</dbReference>
<dbReference type="Gramene" id="TraesCS5B03G1211700.2">
    <property type="protein sequence ID" value="TraesCS5B03G1211700.2.CDS"/>
    <property type="gene ID" value="TraesCS5B03G1211700"/>
</dbReference>
<dbReference type="GO" id="GO:0009505">
    <property type="term" value="C:plant-type cell wall"/>
    <property type="evidence" value="ECO:0000318"/>
    <property type="project" value="GO_Central"/>
</dbReference>
<dbReference type="InterPro" id="IPR004963">
    <property type="entry name" value="PAE/NOTUM"/>
</dbReference>
<dbReference type="EnsemblPlants" id="TraesCS5B02G499700.2">
    <property type="protein sequence ID" value="TraesCS5B02G499700.2"/>
    <property type="gene ID" value="TraesCS5B02G499700"/>
</dbReference>
<keyword evidence="6" id="KW-0732">Signal</keyword>
<dbReference type="PANTHER" id="PTHR21562:SF74">
    <property type="entry name" value="PECTIN ACETYLESTERASE"/>
    <property type="match status" value="1"/>
</dbReference>
<dbReference type="PANTHER" id="PTHR21562">
    <property type="entry name" value="NOTUM-RELATED"/>
    <property type="match status" value="1"/>
</dbReference>
<dbReference type="SMR" id="A0A3B6LWS4"/>
<dbReference type="GO" id="GO:0071555">
    <property type="term" value="P:cell wall organization"/>
    <property type="evidence" value="ECO:0000318"/>
    <property type="project" value="GO_Central"/>
</dbReference>
<keyword evidence="4 5" id="KW-0134">Cell wall</keyword>
<feature type="signal peptide" evidence="6">
    <location>
        <begin position="1"/>
        <end position="43"/>
    </location>
</feature>
<proteinExistence type="inferred from homology"/>
<dbReference type="EC" id="3.1.1.-" evidence="5"/>
<evidence type="ECO:0000256" key="2">
    <source>
        <dbReference type="ARBA" id="ARBA00004191"/>
    </source>
</evidence>
<comment type="subcellular location">
    <subcellularLocation>
        <location evidence="2 5">Secreted</location>
        <location evidence="2 5">Cell wall</location>
    </subcellularLocation>
</comment>
<protein>
    <recommendedName>
        <fullName evidence="5">Pectin acetylesterase</fullName>
        <ecNumber evidence="5">3.1.1.-</ecNumber>
    </recommendedName>
</protein>
<evidence type="ECO:0000256" key="5">
    <source>
        <dbReference type="RuleBase" id="RU363114"/>
    </source>
</evidence>
<keyword evidence="8" id="KW-1185">Reference proteome</keyword>
<dbReference type="Gramene" id="TraesRN5B0101182100.2">
    <property type="protein sequence ID" value="TraesRN5B0101182100.2"/>
    <property type="gene ID" value="TraesRN5B0101182100"/>
</dbReference>
<dbReference type="GO" id="GO:0052793">
    <property type="term" value="F:pectin acetylesterase activity"/>
    <property type="evidence" value="ECO:0000318"/>
    <property type="project" value="GO_Central"/>
</dbReference>
<keyword evidence="5" id="KW-0961">Cell wall biogenesis/degradation</keyword>
<dbReference type="OrthoDB" id="2015280at2759"/>
<feature type="chain" id="PRO_5043177640" description="Pectin acetylesterase" evidence="6">
    <location>
        <begin position="44"/>
        <end position="426"/>
    </location>
</feature>
<dbReference type="AlphaFoldDB" id="A0A3B6LWS4"/>
<evidence type="ECO:0000313" key="8">
    <source>
        <dbReference type="Proteomes" id="UP000019116"/>
    </source>
</evidence>
<name>A0A3B6LWS4_WHEAT</name>
<dbReference type="STRING" id="4565.A0A3B6LWS4"/>
<gene>
    <name evidence="7" type="primary">LOC123117530</name>
</gene>
<evidence type="ECO:0000256" key="3">
    <source>
        <dbReference type="ARBA" id="ARBA00005784"/>
    </source>
</evidence>
<evidence type="ECO:0000256" key="1">
    <source>
        <dbReference type="ARBA" id="ARBA00003534"/>
    </source>
</evidence>
<reference evidence="7" key="2">
    <citation type="submission" date="2018-10" db="UniProtKB">
        <authorList>
            <consortium name="EnsemblPlants"/>
        </authorList>
    </citation>
    <scope>IDENTIFICATION</scope>
</reference>
<evidence type="ECO:0000313" key="7">
    <source>
        <dbReference type="EnsemblPlants" id="TraesCS5B02G499700.2"/>
    </source>
</evidence>
<accession>A0A3B6LWS4</accession>
<evidence type="ECO:0000256" key="4">
    <source>
        <dbReference type="ARBA" id="ARBA00022512"/>
    </source>
</evidence>
<evidence type="ECO:0000256" key="6">
    <source>
        <dbReference type="SAM" id="SignalP"/>
    </source>
</evidence>
<keyword evidence="5" id="KW-0378">Hydrolase</keyword>
<comment type="similarity">
    <text evidence="3 5">Belongs to the pectinacetylesterase family.</text>
</comment>
<organism evidence="7">
    <name type="scientific">Triticum aestivum</name>
    <name type="common">Wheat</name>
    <dbReference type="NCBI Taxonomy" id="4565"/>
    <lineage>
        <taxon>Eukaryota</taxon>
        <taxon>Viridiplantae</taxon>
        <taxon>Streptophyta</taxon>
        <taxon>Embryophyta</taxon>
        <taxon>Tracheophyta</taxon>
        <taxon>Spermatophyta</taxon>
        <taxon>Magnoliopsida</taxon>
        <taxon>Liliopsida</taxon>
        <taxon>Poales</taxon>
        <taxon>Poaceae</taxon>
        <taxon>BOP clade</taxon>
        <taxon>Pooideae</taxon>
        <taxon>Triticodae</taxon>
        <taxon>Triticeae</taxon>
        <taxon>Triticinae</taxon>
        <taxon>Triticum</taxon>
    </lineage>
</organism>
<sequence>MRCLNTSIPIYILVLKQMEKKTGMAKLWALFLVVLVLAGSAQAAADRNVSRGGMRRLAGAPGVPVPITVLTSAVAIGAVCMDGTPPAYHMDWGFGAGRNRWIVHLEGGSWCESVGSCLYRKASRLGSSNLMNRQMYFGGILSSSPAENPDFFSWNRVMIRYCDGASFAGEGYDARSGLFFRGQRIWNAVIQHLLSMGMSSADHVLLTGSSAGALAVVLHCDQFGGFFAGRGTTVKCLADAGFFLDAVNVAGWRTLRSYFGGVVATHGVAQNLPRSCTSHLDATSCFFPQNVIGGINTPIFLLNAAYDTWQIRESLAPDVADPGGAWRACKSSRFACNAFQMNILQAFRNQMVGTVLSVSRSRSNGFFINSCFTHGQSEYATWNAYGSPKLLNKAIWKSVGDWYFGRAEVRAIDCAYPCDYSCHHDM</sequence>
<dbReference type="Proteomes" id="UP000019116">
    <property type="component" value="Chromosome 5B"/>
</dbReference>